<feature type="region of interest" description="Disordered" evidence="1">
    <location>
        <begin position="25"/>
        <end position="51"/>
    </location>
</feature>
<comment type="caution">
    <text evidence="2">The sequence shown here is derived from an EMBL/GenBank/DDBJ whole genome shotgun (WGS) entry which is preliminary data.</text>
</comment>
<name>A0ABN8VBH1_STRGL</name>
<organism evidence="2 3">
    <name type="scientific">Streptomyces globisporus</name>
    <dbReference type="NCBI Taxonomy" id="1908"/>
    <lineage>
        <taxon>Bacteria</taxon>
        <taxon>Bacillati</taxon>
        <taxon>Actinomycetota</taxon>
        <taxon>Actinomycetes</taxon>
        <taxon>Kitasatosporales</taxon>
        <taxon>Streptomycetaceae</taxon>
        <taxon>Streptomyces</taxon>
    </lineage>
</organism>
<sequence length="51" mass="5481">MRVEYPLVGGVDIVRPSTTVRVHGCLRPPSVPREAPSPGRALVPSLQQCTT</sequence>
<proteinExistence type="predicted"/>
<evidence type="ECO:0000313" key="3">
    <source>
        <dbReference type="Proteomes" id="UP001154015"/>
    </source>
</evidence>
<dbReference type="Proteomes" id="UP001154015">
    <property type="component" value="Unassembled WGS sequence"/>
</dbReference>
<evidence type="ECO:0000256" key="1">
    <source>
        <dbReference type="SAM" id="MobiDB-lite"/>
    </source>
</evidence>
<gene>
    <name evidence="2" type="ORF">SGL43_06808</name>
</gene>
<accession>A0ABN8VBH1</accession>
<protein>
    <submittedName>
        <fullName evidence="2">Uncharacterized protein</fullName>
    </submittedName>
</protein>
<evidence type="ECO:0000313" key="2">
    <source>
        <dbReference type="EMBL" id="CAH9419753.1"/>
    </source>
</evidence>
<dbReference type="EMBL" id="CAKXYP010000027">
    <property type="protein sequence ID" value="CAH9419753.1"/>
    <property type="molecule type" value="Genomic_DNA"/>
</dbReference>
<reference evidence="2" key="1">
    <citation type="submission" date="2022-03" db="EMBL/GenBank/DDBJ databases">
        <authorList>
            <person name="Leyn A S."/>
        </authorList>
    </citation>
    <scope>NUCLEOTIDE SEQUENCE</scope>
    <source>
        <strain evidence="2">Streptomyces globisporus 4-3</strain>
    </source>
</reference>
<keyword evidence="3" id="KW-1185">Reference proteome</keyword>